<gene>
    <name evidence="2" type="ORF">GCM10023331_27290</name>
</gene>
<name>A0ABP9DD42_9BACT</name>
<comment type="caution">
    <text evidence="2">The sequence shown here is derived from an EMBL/GenBank/DDBJ whole genome shotgun (WGS) entry which is preliminary data.</text>
</comment>
<keyword evidence="1" id="KW-0175">Coiled coil</keyword>
<evidence type="ECO:0000313" key="3">
    <source>
        <dbReference type="Proteomes" id="UP001500298"/>
    </source>
</evidence>
<dbReference type="RefSeq" id="WP_345372702.1">
    <property type="nucleotide sequence ID" value="NZ_BAABJX010000042.1"/>
</dbReference>
<reference evidence="3" key="1">
    <citation type="journal article" date="2019" name="Int. J. Syst. Evol. Microbiol.">
        <title>The Global Catalogue of Microorganisms (GCM) 10K type strain sequencing project: providing services to taxonomists for standard genome sequencing and annotation.</title>
        <authorList>
            <consortium name="The Broad Institute Genomics Platform"/>
            <consortium name="The Broad Institute Genome Sequencing Center for Infectious Disease"/>
            <person name="Wu L."/>
            <person name="Ma J."/>
        </authorList>
    </citation>
    <scope>NUCLEOTIDE SEQUENCE [LARGE SCALE GENOMIC DNA]</scope>
    <source>
        <strain evidence="3">JCM 18326</strain>
    </source>
</reference>
<organism evidence="2 3">
    <name type="scientific">Algivirga pacifica</name>
    <dbReference type="NCBI Taxonomy" id="1162670"/>
    <lineage>
        <taxon>Bacteria</taxon>
        <taxon>Pseudomonadati</taxon>
        <taxon>Bacteroidota</taxon>
        <taxon>Cytophagia</taxon>
        <taxon>Cytophagales</taxon>
        <taxon>Flammeovirgaceae</taxon>
        <taxon>Algivirga</taxon>
    </lineage>
</organism>
<dbReference type="EMBL" id="BAABJX010000042">
    <property type="protein sequence ID" value="GAA4840825.1"/>
    <property type="molecule type" value="Genomic_DNA"/>
</dbReference>
<feature type="coiled-coil region" evidence="1">
    <location>
        <begin position="339"/>
        <end position="366"/>
    </location>
</feature>
<accession>A0ABP9DD42</accession>
<dbReference type="Proteomes" id="UP001500298">
    <property type="component" value="Unassembled WGS sequence"/>
</dbReference>
<evidence type="ECO:0000256" key="1">
    <source>
        <dbReference type="SAM" id="Coils"/>
    </source>
</evidence>
<keyword evidence="3" id="KW-1185">Reference proteome</keyword>
<protein>
    <submittedName>
        <fullName evidence="2">Uncharacterized protein</fullName>
    </submittedName>
</protein>
<evidence type="ECO:0000313" key="2">
    <source>
        <dbReference type="EMBL" id="GAA4840825.1"/>
    </source>
</evidence>
<sequence>MELLDALNEQIDLSAPKKTAATKKITFIAPLKELGYLPSDYQVEDRDQLKQGIQQFRAEYQKAKLLEQDFLFEEDVDMEAQKYTLNPIEVKLLHSMLSLEGEFRIPVIPTEGVLSISSRVTHYRLDVLDLLDGHAGNPFSQQSLEAIHKLKLWLPDESTETLVRKTANIRQLTKEILQGDYCQEHHPIAFFRYQDEQIEKPANSVAFNRKLKDVLSGKGFRALNKVLKLRKTANKDKRDFDYIQGLENNKGNYFLIRLLQVWQWMEGTYQGKLDNQVKQATYQSIVTVCEREEIPLEQVINYMGEDYWALNIQYLLRDMSEEEETEAVTSTTSALESIATLIENQLDRAEDRLEAEQLLRSEWANKAKALAEQSALGQRAYYGIKTLTQSVIKGLKWLIRKTREIVLKAKEVVSKLLETLEGAILALQEEVQEGLLILRQGLNFILKDKFVRTTDQSGKTLLFSHFDSDFDCTTFASPTLNKEALQQHLQQADQKVNGLQLSMKLLGRIIKWVITYSNPVGWVRLMLQIAMSLRKILQEMIARKSSKIQYAIEF</sequence>
<proteinExistence type="predicted"/>